<dbReference type="RefSeq" id="WP_345253496.1">
    <property type="nucleotide sequence ID" value="NZ_BAABGY010000002.1"/>
</dbReference>
<evidence type="ECO:0000256" key="3">
    <source>
        <dbReference type="ARBA" id="ARBA00023085"/>
    </source>
</evidence>
<comment type="pathway">
    <text evidence="5">Glycan metabolism; pectin degradation; 2-dehydro-3-deoxy-D-gluconate from pectin: step 1/5.</text>
</comment>
<accession>A0ABP8GCK9</accession>
<dbReference type="InterPro" id="IPR012334">
    <property type="entry name" value="Pectin_lyas_fold"/>
</dbReference>
<dbReference type="EMBL" id="BAABGY010000002">
    <property type="protein sequence ID" value="GAA4321554.1"/>
    <property type="molecule type" value="Genomic_DNA"/>
</dbReference>
<dbReference type="Pfam" id="PF01095">
    <property type="entry name" value="Pectinesterase"/>
    <property type="match status" value="1"/>
</dbReference>
<comment type="caution">
    <text evidence="7">The sequence shown here is derived from an EMBL/GenBank/DDBJ whole genome shotgun (WGS) entry which is preliminary data.</text>
</comment>
<reference evidence="8" key="1">
    <citation type="journal article" date="2019" name="Int. J. Syst. Evol. Microbiol.">
        <title>The Global Catalogue of Microorganisms (GCM) 10K type strain sequencing project: providing services to taxonomists for standard genome sequencing and annotation.</title>
        <authorList>
            <consortium name="The Broad Institute Genomics Platform"/>
            <consortium name="The Broad Institute Genome Sequencing Center for Infectious Disease"/>
            <person name="Wu L."/>
            <person name="Ma J."/>
        </authorList>
    </citation>
    <scope>NUCLEOTIDE SEQUENCE [LARGE SCALE GENOMIC DNA]</scope>
    <source>
        <strain evidence="8">JCM 17919</strain>
    </source>
</reference>
<keyword evidence="5" id="KW-0732">Signal</keyword>
<comment type="catalytic activity">
    <reaction evidence="5">
        <text>[(1-&gt;4)-alpha-D-galacturonosyl methyl ester](n) + n H2O = [(1-&gt;4)-alpha-D-galacturonosyl](n) + n methanol + n H(+)</text>
        <dbReference type="Rhea" id="RHEA:22380"/>
        <dbReference type="Rhea" id="RHEA-COMP:14570"/>
        <dbReference type="Rhea" id="RHEA-COMP:14573"/>
        <dbReference type="ChEBI" id="CHEBI:15377"/>
        <dbReference type="ChEBI" id="CHEBI:15378"/>
        <dbReference type="ChEBI" id="CHEBI:17790"/>
        <dbReference type="ChEBI" id="CHEBI:140522"/>
        <dbReference type="ChEBI" id="CHEBI:140523"/>
        <dbReference type="EC" id="3.1.1.11"/>
    </reaction>
</comment>
<evidence type="ECO:0000256" key="5">
    <source>
        <dbReference type="RuleBase" id="RU000589"/>
    </source>
</evidence>
<keyword evidence="3 5" id="KW-0063">Aspartyl esterase</keyword>
<keyword evidence="2 5" id="KW-0378">Hydrolase</keyword>
<evidence type="ECO:0000313" key="8">
    <source>
        <dbReference type="Proteomes" id="UP001501725"/>
    </source>
</evidence>
<dbReference type="PROSITE" id="PS00503">
    <property type="entry name" value="PECTINESTERASE_2"/>
    <property type="match status" value="1"/>
</dbReference>
<dbReference type="Proteomes" id="UP001501725">
    <property type="component" value="Unassembled WGS sequence"/>
</dbReference>
<dbReference type="PANTHER" id="PTHR31321:SF57">
    <property type="entry name" value="PECTINESTERASE 53-RELATED"/>
    <property type="match status" value="1"/>
</dbReference>
<dbReference type="SUPFAM" id="SSF51126">
    <property type="entry name" value="Pectin lyase-like"/>
    <property type="match status" value="1"/>
</dbReference>
<dbReference type="InterPro" id="IPR011050">
    <property type="entry name" value="Pectin_lyase_fold/virulence"/>
</dbReference>
<gene>
    <name evidence="7" type="ORF">GCM10023184_07430</name>
</gene>
<evidence type="ECO:0000256" key="1">
    <source>
        <dbReference type="ARBA" id="ARBA00008891"/>
    </source>
</evidence>
<name>A0ABP8GCK9_9BACT</name>
<dbReference type="Gene3D" id="2.160.20.10">
    <property type="entry name" value="Single-stranded right-handed beta-helix, Pectin lyase-like"/>
    <property type="match status" value="1"/>
</dbReference>
<evidence type="ECO:0000259" key="6">
    <source>
        <dbReference type="Pfam" id="PF01095"/>
    </source>
</evidence>
<evidence type="ECO:0000256" key="2">
    <source>
        <dbReference type="ARBA" id="ARBA00022801"/>
    </source>
</evidence>
<sequence length="319" mass="35422">MRPLVLLLMLVATLSAGAQRTLVVAADGSAPFRTVQTAFDAVPLHNRKPVTIHIRPGVYKEKLRLDSTKRFVTLIGEDAFTTVLTFDDHTGRISPRGDTINTYTSASFFAEASDFRARNITFDNSAGYSAGQAVAIQILGDRVQFEGCRFTGNQDVLFPARPATRQYFAHCYIEGTTDFIFGPSTAWFEQCHINSKRNSHVTAASTPQEQAFGYVFNRCILTTDSTVLTKVSLGRPWRPYASVTYLRCYMGGHILPEGWNNWRNPANEKTARFAEFASFGPGAQPAARAPWIRQLNAAAARIITLKAVFGDWDPLKGKW</sequence>
<dbReference type="PANTHER" id="PTHR31321">
    <property type="entry name" value="ACYL-COA THIOESTER HYDROLASE YBHC-RELATED"/>
    <property type="match status" value="1"/>
</dbReference>
<feature type="chain" id="PRO_5045011229" description="Pectinesterase" evidence="5">
    <location>
        <begin position="19"/>
        <end position="319"/>
    </location>
</feature>
<evidence type="ECO:0000313" key="7">
    <source>
        <dbReference type="EMBL" id="GAA4321554.1"/>
    </source>
</evidence>
<evidence type="ECO:0000256" key="4">
    <source>
        <dbReference type="PROSITE-ProRule" id="PRU10040"/>
    </source>
</evidence>
<comment type="similarity">
    <text evidence="1">Belongs to the pectinesterase family.</text>
</comment>
<organism evidence="7 8">
    <name type="scientific">Flaviaesturariibacter amylovorans</name>
    <dbReference type="NCBI Taxonomy" id="1084520"/>
    <lineage>
        <taxon>Bacteria</taxon>
        <taxon>Pseudomonadati</taxon>
        <taxon>Bacteroidota</taxon>
        <taxon>Chitinophagia</taxon>
        <taxon>Chitinophagales</taxon>
        <taxon>Chitinophagaceae</taxon>
        <taxon>Flaviaestuariibacter</taxon>
    </lineage>
</organism>
<feature type="active site" evidence="4">
    <location>
        <position position="178"/>
    </location>
</feature>
<dbReference type="InterPro" id="IPR033131">
    <property type="entry name" value="Pectinesterase_Asp_AS"/>
</dbReference>
<proteinExistence type="inferred from homology"/>
<keyword evidence="8" id="KW-1185">Reference proteome</keyword>
<dbReference type="EC" id="3.1.1.11" evidence="5"/>
<protein>
    <recommendedName>
        <fullName evidence="5">Pectinesterase</fullName>
        <ecNumber evidence="5">3.1.1.11</ecNumber>
    </recommendedName>
</protein>
<feature type="domain" description="Pectinesterase catalytic" evidence="6">
    <location>
        <begin position="22"/>
        <end position="292"/>
    </location>
</feature>
<feature type="signal peptide" evidence="5">
    <location>
        <begin position="1"/>
        <end position="18"/>
    </location>
</feature>
<dbReference type="InterPro" id="IPR000070">
    <property type="entry name" value="Pectinesterase_cat"/>
</dbReference>